<evidence type="ECO:0000256" key="1">
    <source>
        <dbReference type="SAM" id="SignalP"/>
    </source>
</evidence>
<accession>A0A840G810</accession>
<sequence>MKNKVWGIAALLALASGPALAHHGVAGVGVAGLKGPGAPLESAASTVLPEGKALAYFKVDDARYRTYDWAAPNAKYSRFTMLGLGYGVTPWFSLYAFVPYNEKIDESGGQNSRGVADMSLLGQIGFKYDQGFKLIPKNESLDDLEDWHFSVFGGGTLPTGDANHRLGDGSIDPGKSLGFGKPSFSLGLTASKMLSDKLTLSFEASALRFREYTYDDGQRVRFGAENRFNTAISYRALTLPDEKFRLDPVLELQYLGLGRDQEEGVGASATGGRIVYAMPGVRAYWQNMSFALGVKTPVWKHLNEADLQQGAEGREKYRIIFSASLLF</sequence>
<dbReference type="EMBL" id="JACIGE010000003">
    <property type="protein sequence ID" value="MBB4246848.1"/>
    <property type="molecule type" value="Genomic_DNA"/>
</dbReference>
<feature type="signal peptide" evidence="1">
    <location>
        <begin position="1"/>
        <end position="21"/>
    </location>
</feature>
<dbReference type="InterPro" id="IPR025737">
    <property type="entry name" value="FApF"/>
</dbReference>
<dbReference type="AlphaFoldDB" id="A0A840G810"/>
<dbReference type="Pfam" id="PF13557">
    <property type="entry name" value="Phenol_MetA_deg"/>
    <property type="match status" value="1"/>
</dbReference>
<gene>
    <name evidence="2" type="ORF">GGD90_001211</name>
</gene>
<evidence type="ECO:0008006" key="4">
    <source>
        <dbReference type="Google" id="ProtNLM"/>
    </source>
</evidence>
<organism evidence="2 3">
    <name type="scientific">Rhodocyclus tenuis</name>
    <name type="common">Rhodospirillum tenue</name>
    <dbReference type="NCBI Taxonomy" id="1066"/>
    <lineage>
        <taxon>Bacteria</taxon>
        <taxon>Pseudomonadati</taxon>
        <taxon>Pseudomonadota</taxon>
        <taxon>Betaproteobacteria</taxon>
        <taxon>Rhodocyclales</taxon>
        <taxon>Rhodocyclaceae</taxon>
        <taxon>Rhodocyclus</taxon>
    </lineage>
</organism>
<evidence type="ECO:0000313" key="2">
    <source>
        <dbReference type="EMBL" id="MBB4246848.1"/>
    </source>
</evidence>
<keyword evidence="1" id="KW-0732">Signal</keyword>
<name>A0A840G810_RHOTE</name>
<dbReference type="OrthoDB" id="248651at2"/>
<proteinExistence type="predicted"/>
<keyword evidence="3" id="KW-1185">Reference proteome</keyword>
<comment type="caution">
    <text evidence="2">The sequence shown here is derived from an EMBL/GenBank/DDBJ whole genome shotgun (WGS) entry which is preliminary data.</text>
</comment>
<dbReference type="RefSeq" id="WP_153115349.1">
    <property type="nucleotide sequence ID" value="NZ_JACIGE010000003.1"/>
</dbReference>
<reference evidence="2 3" key="1">
    <citation type="submission" date="2020-08" db="EMBL/GenBank/DDBJ databases">
        <title>Genome sequencing of Purple Non-Sulfur Bacteria from various extreme environments.</title>
        <authorList>
            <person name="Mayer M."/>
        </authorList>
    </citation>
    <scope>NUCLEOTIDE SEQUENCE [LARGE SCALE GENOMIC DNA]</scope>
    <source>
        <strain evidence="2 3">2761</strain>
    </source>
</reference>
<dbReference type="Proteomes" id="UP000587070">
    <property type="component" value="Unassembled WGS sequence"/>
</dbReference>
<evidence type="ECO:0000313" key="3">
    <source>
        <dbReference type="Proteomes" id="UP000587070"/>
    </source>
</evidence>
<protein>
    <recommendedName>
        <fullName evidence="4">Transporter</fullName>
    </recommendedName>
</protein>
<feature type="chain" id="PRO_5032547388" description="Transporter" evidence="1">
    <location>
        <begin position="22"/>
        <end position="327"/>
    </location>
</feature>